<dbReference type="InterPro" id="IPR013325">
    <property type="entry name" value="RNA_pol_sigma_r2"/>
</dbReference>
<evidence type="ECO:0000313" key="8">
    <source>
        <dbReference type="EMBL" id="THF51130.1"/>
    </source>
</evidence>
<dbReference type="SUPFAM" id="SSF88946">
    <property type="entry name" value="Sigma2 domain of RNA polymerase sigma factors"/>
    <property type="match status" value="1"/>
</dbReference>
<dbReference type="InterPro" id="IPR014284">
    <property type="entry name" value="RNA_pol_sigma-70_dom"/>
</dbReference>
<keyword evidence="5" id="KW-0812">Transmembrane</keyword>
<evidence type="ECO:0000256" key="4">
    <source>
        <dbReference type="ARBA" id="ARBA00023163"/>
    </source>
</evidence>
<sequence>MATFNWNEIYSTTSPKLLGICRRYIKDQATAEDIIQDSFIVAIQKENTLKDANAINGWLSRIVINMAIHHLKETKKINFSTDQDCEIVDTTTLMNTAEIDSKSILLASDLEKNDILEAIDQLPEHHKSVFNLYVIDQFSHVEIGKILNISTGTSKSHLFRARKAIQAFLLEKIQEKPVDEKKKRRVAFLLFLGFGNQMFANYYRKQFRDFEIQPQKKLELNSGKLPLPKDFIGLTQTTFAVKTIAASLVLISILSVLMYAYVFHYNVIPEQKTPELHPKPITNIIISQPLVNTADSVQNKTITVPNPNKKATVTTPEKATVLQNNTSKTTANSIVTTLKDSIQEEPQKVVVIKKQIVKKDTIYVTR</sequence>
<accession>A0A4V3W8G6</accession>
<feature type="transmembrane region" description="Helical" evidence="5">
    <location>
        <begin position="186"/>
        <end position="203"/>
    </location>
</feature>
<dbReference type="PANTHER" id="PTHR43133:SF46">
    <property type="entry name" value="RNA POLYMERASE SIGMA-70 FACTOR ECF SUBFAMILY"/>
    <property type="match status" value="1"/>
</dbReference>
<protein>
    <submittedName>
        <fullName evidence="8">Sigma-70 family RNA polymerase sigma factor</fullName>
    </submittedName>
</protein>
<keyword evidence="5" id="KW-0472">Membrane</keyword>
<feature type="transmembrane region" description="Helical" evidence="5">
    <location>
        <begin position="239"/>
        <end position="262"/>
    </location>
</feature>
<keyword evidence="5" id="KW-1133">Transmembrane helix</keyword>
<dbReference type="InterPro" id="IPR039425">
    <property type="entry name" value="RNA_pol_sigma-70-like"/>
</dbReference>
<dbReference type="GO" id="GO:0006352">
    <property type="term" value="P:DNA-templated transcription initiation"/>
    <property type="evidence" value="ECO:0007669"/>
    <property type="project" value="InterPro"/>
</dbReference>
<keyword evidence="2" id="KW-0805">Transcription regulation</keyword>
<proteinExistence type="inferred from homology"/>
<dbReference type="OrthoDB" id="1274624at2"/>
<organism evidence="8 9">
    <name type="scientific">Flavobacterium supellecticarium</name>
    <dbReference type="NCBI Taxonomy" id="2565924"/>
    <lineage>
        <taxon>Bacteria</taxon>
        <taxon>Pseudomonadati</taxon>
        <taxon>Bacteroidota</taxon>
        <taxon>Flavobacteriia</taxon>
        <taxon>Flavobacteriales</taxon>
        <taxon>Flavobacteriaceae</taxon>
        <taxon>Flavobacterium</taxon>
    </lineage>
</organism>
<dbReference type="NCBIfam" id="TIGR02937">
    <property type="entry name" value="sigma70-ECF"/>
    <property type="match status" value="1"/>
</dbReference>
<dbReference type="Gene3D" id="1.10.10.10">
    <property type="entry name" value="Winged helix-like DNA-binding domain superfamily/Winged helix DNA-binding domain"/>
    <property type="match status" value="1"/>
</dbReference>
<keyword evidence="9" id="KW-1185">Reference proteome</keyword>
<dbReference type="EMBL" id="SSNZ01000002">
    <property type="protein sequence ID" value="THF51130.1"/>
    <property type="molecule type" value="Genomic_DNA"/>
</dbReference>
<dbReference type="Pfam" id="PF04542">
    <property type="entry name" value="Sigma70_r2"/>
    <property type="match status" value="1"/>
</dbReference>
<feature type="domain" description="RNA polymerase sigma factor 70 region 4 type 2" evidence="7">
    <location>
        <begin position="114"/>
        <end position="165"/>
    </location>
</feature>
<evidence type="ECO:0000259" key="6">
    <source>
        <dbReference type="Pfam" id="PF04542"/>
    </source>
</evidence>
<dbReference type="GO" id="GO:0016987">
    <property type="term" value="F:sigma factor activity"/>
    <property type="evidence" value="ECO:0007669"/>
    <property type="project" value="UniProtKB-KW"/>
</dbReference>
<dbReference type="CDD" id="cd06171">
    <property type="entry name" value="Sigma70_r4"/>
    <property type="match status" value="1"/>
</dbReference>
<dbReference type="RefSeq" id="WP_136402117.1">
    <property type="nucleotide sequence ID" value="NZ_SSNZ01000002.1"/>
</dbReference>
<evidence type="ECO:0000256" key="3">
    <source>
        <dbReference type="ARBA" id="ARBA00023082"/>
    </source>
</evidence>
<dbReference type="InterPro" id="IPR007627">
    <property type="entry name" value="RNA_pol_sigma70_r2"/>
</dbReference>
<keyword evidence="3" id="KW-0731">Sigma factor</keyword>
<dbReference type="InterPro" id="IPR013324">
    <property type="entry name" value="RNA_pol_sigma_r3/r4-like"/>
</dbReference>
<dbReference type="AlphaFoldDB" id="A0A4V3W8G6"/>
<evidence type="ECO:0000313" key="9">
    <source>
        <dbReference type="Proteomes" id="UP000307507"/>
    </source>
</evidence>
<name>A0A4V3W8G6_9FLAO</name>
<comment type="caution">
    <text evidence="8">The sequence shown here is derived from an EMBL/GenBank/DDBJ whole genome shotgun (WGS) entry which is preliminary data.</text>
</comment>
<reference evidence="8 9" key="1">
    <citation type="submission" date="2019-04" db="EMBL/GenBank/DDBJ databases">
        <title>Flavobacterium sp. nov. isolated from construction timber.</title>
        <authorList>
            <person name="Lin S.-Y."/>
            <person name="Chang C.-T."/>
            <person name="Young C.-C."/>
        </authorList>
    </citation>
    <scope>NUCLEOTIDE SEQUENCE [LARGE SCALE GENOMIC DNA]</scope>
    <source>
        <strain evidence="8 9">CC-CTC003</strain>
    </source>
</reference>
<evidence type="ECO:0000256" key="2">
    <source>
        <dbReference type="ARBA" id="ARBA00023015"/>
    </source>
</evidence>
<keyword evidence="4" id="KW-0804">Transcription</keyword>
<dbReference type="Proteomes" id="UP000307507">
    <property type="component" value="Unassembled WGS sequence"/>
</dbReference>
<dbReference type="SUPFAM" id="SSF88659">
    <property type="entry name" value="Sigma3 and sigma4 domains of RNA polymerase sigma factors"/>
    <property type="match status" value="1"/>
</dbReference>
<comment type="similarity">
    <text evidence="1">Belongs to the sigma-70 factor family. ECF subfamily.</text>
</comment>
<dbReference type="PANTHER" id="PTHR43133">
    <property type="entry name" value="RNA POLYMERASE ECF-TYPE SIGMA FACTO"/>
    <property type="match status" value="1"/>
</dbReference>
<dbReference type="InterPro" id="IPR036388">
    <property type="entry name" value="WH-like_DNA-bd_sf"/>
</dbReference>
<dbReference type="Pfam" id="PF08281">
    <property type="entry name" value="Sigma70_r4_2"/>
    <property type="match status" value="1"/>
</dbReference>
<dbReference type="InterPro" id="IPR013249">
    <property type="entry name" value="RNA_pol_sigma70_r4_t2"/>
</dbReference>
<evidence type="ECO:0000259" key="7">
    <source>
        <dbReference type="Pfam" id="PF08281"/>
    </source>
</evidence>
<feature type="domain" description="RNA polymerase sigma-70 region 2" evidence="6">
    <location>
        <begin position="10"/>
        <end position="75"/>
    </location>
</feature>
<dbReference type="Gene3D" id="1.10.1740.10">
    <property type="match status" value="1"/>
</dbReference>
<evidence type="ECO:0000256" key="1">
    <source>
        <dbReference type="ARBA" id="ARBA00010641"/>
    </source>
</evidence>
<gene>
    <name evidence="8" type="ORF">E6C50_04955</name>
</gene>
<dbReference type="GO" id="GO:0003677">
    <property type="term" value="F:DNA binding"/>
    <property type="evidence" value="ECO:0007669"/>
    <property type="project" value="InterPro"/>
</dbReference>
<evidence type="ECO:0000256" key="5">
    <source>
        <dbReference type="SAM" id="Phobius"/>
    </source>
</evidence>